<evidence type="ECO:0000259" key="1">
    <source>
        <dbReference type="Pfam" id="PF20057"/>
    </source>
</evidence>
<evidence type="ECO:0000313" key="2">
    <source>
        <dbReference type="EMBL" id="NBE08620.1"/>
    </source>
</evidence>
<feature type="domain" description="DUF6456" evidence="1">
    <location>
        <begin position="227"/>
        <end position="362"/>
    </location>
</feature>
<comment type="caution">
    <text evidence="2">The sequence shown here is derived from an EMBL/GenBank/DDBJ whole genome shotgun (WGS) entry which is preliminary data.</text>
</comment>
<dbReference type="Proteomes" id="UP001517376">
    <property type="component" value="Unassembled WGS sequence"/>
</dbReference>
<dbReference type="EMBL" id="JAAATW010000003">
    <property type="protein sequence ID" value="NBE08620.1"/>
    <property type="molecule type" value="Genomic_DNA"/>
</dbReference>
<proteinExistence type="predicted"/>
<reference evidence="3" key="1">
    <citation type="submission" date="2020-01" db="EMBL/GenBank/DDBJ databases">
        <title>Sphingomonas sp. strain CSW-10.</title>
        <authorList>
            <person name="Chen W.-M."/>
        </authorList>
    </citation>
    <scope>NUCLEOTIDE SEQUENCE [LARGE SCALE GENOMIC DNA]</scope>
    <source>
        <strain evidence="3">CCP-1</strain>
    </source>
</reference>
<evidence type="ECO:0000313" key="3">
    <source>
        <dbReference type="Proteomes" id="UP001517376"/>
    </source>
</evidence>
<protein>
    <submittedName>
        <fullName evidence="2">Helix-turn-helix domain-containing protein</fullName>
    </submittedName>
</protein>
<keyword evidence="3" id="KW-1185">Reference proteome</keyword>
<organism evidence="2 3">
    <name type="scientific">Paragemmobacter ruber</name>
    <dbReference type="NCBI Taxonomy" id="1985673"/>
    <lineage>
        <taxon>Bacteria</taxon>
        <taxon>Pseudomonadati</taxon>
        <taxon>Pseudomonadota</taxon>
        <taxon>Alphaproteobacteria</taxon>
        <taxon>Rhodobacterales</taxon>
        <taxon>Paracoccaceae</taxon>
        <taxon>Paragemmobacter</taxon>
    </lineage>
</organism>
<dbReference type="Pfam" id="PF20057">
    <property type="entry name" value="DUF6456"/>
    <property type="match status" value="1"/>
</dbReference>
<dbReference type="InterPro" id="IPR045599">
    <property type="entry name" value="DUF6456"/>
</dbReference>
<accession>A0ABW9Y7Y2</accession>
<name>A0ABW9Y7Y2_9RHOB</name>
<dbReference type="RefSeq" id="WP_161767676.1">
    <property type="nucleotide sequence ID" value="NZ_JAAATW010000003.1"/>
</dbReference>
<sequence length="370" mass="40444">MQNQTTPSLCLSLPHWLPDAVRLYLDHTASGLPLRELARRRGVAASTVMRQVRHFETRRDDPLVDAALDVLQRAAQSAEGAPPTPEDAMTAHARPDCLPQDAATLAAEARRVLRRLAEPDAVLAVSADLDRAVVLRTGPGGRQMRLCTLDRAVAQAFALKDWIACAAPGRVSAYRLTGVGRAALRRLLAEDEMRAGGVREAQFVYAAQHRDMAEGCGEAPDGRRRQRYNAAESPVTALGRKQGRDGKPYLDPDLVRTAERLREDFELAQMGPRVAQNWDRFLTGADRGSFGQSSPGDGPAAARDRVAGALRDLGPGLGDVALRVCCFLEGIETAERRMGWAARSGKIVLRIALQRLKRYYDERAGRPMIG</sequence>
<gene>
    <name evidence="2" type="ORF">GU920_13850</name>
</gene>